<dbReference type="InterPro" id="IPR000941">
    <property type="entry name" value="Enolase"/>
</dbReference>
<keyword evidence="6" id="KW-0324">Glycolysis</keyword>
<keyword evidence="7" id="KW-0456">Lyase</keyword>
<keyword evidence="10" id="KW-1185">Reference proteome</keyword>
<keyword evidence="5" id="KW-0964">Secreted</keyword>
<comment type="caution">
    <text evidence="9">The sequence shown here is derived from an EMBL/GenBank/DDBJ whole genome shotgun (WGS) entry which is preliminary data.</text>
</comment>
<name>A0ABT5L9F0_9MOLU</name>
<evidence type="ECO:0000256" key="4">
    <source>
        <dbReference type="ARBA" id="ARBA00017068"/>
    </source>
</evidence>
<evidence type="ECO:0000313" key="9">
    <source>
        <dbReference type="EMBL" id="MDC9032220.1"/>
    </source>
</evidence>
<dbReference type="Proteomes" id="UP001221763">
    <property type="component" value="Unassembled WGS sequence"/>
</dbReference>
<proteinExistence type="inferred from homology"/>
<sequence length="64" mass="7158">MGEGWKKLLTKRLGYKIKLAGDDLSVTNFNKLSKDIANKIGNSILIKLNQIVTLSETLAYYLNS</sequence>
<comment type="pathway">
    <text evidence="1">Carbohydrate degradation; glycolysis; pyruvate from D-glyceraldehyde 3-phosphate: step 4/5.</text>
</comment>
<evidence type="ECO:0000313" key="10">
    <source>
        <dbReference type="Proteomes" id="UP001221763"/>
    </source>
</evidence>
<protein>
    <recommendedName>
        <fullName evidence="4">Enolase</fullName>
        <ecNumber evidence="3">4.2.1.11</ecNumber>
    </recommendedName>
</protein>
<evidence type="ECO:0000256" key="2">
    <source>
        <dbReference type="ARBA" id="ARBA00009604"/>
    </source>
</evidence>
<accession>A0ABT5L9F0</accession>
<evidence type="ECO:0000259" key="8">
    <source>
        <dbReference type="Pfam" id="PF00113"/>
    </source>
</evidence>
<evidence type="ECO:0000256" key="3">
    <source>
        <dbReference type="ARBA" id="ARBA00012058"/>
    </source>
</evidence>
<dbReference type="EMBL" id="JANHJP010000009">
    <property type="protein sequence ID" value="MDC9032220.1"/>
    <property type="molecule type" value="Genomic_DNA"/>
</dbReference>
<dbReference type="InterPro" id="IPR020810">
    <property type="entry name" value="Enolase_C"/>
</dbReference>
<evidence type="ECO:0000256" key="6">
    <source>
        <dbReference type="ARBA" id="ARBA00023152"/>
    </source>
</evidence>
<feature type="domain" description="Enolase C-terminal TIM barrel" evidence="8">
    <location>
        <begin position="3"/>
        <end position="59"/>
    </location>
</feature>
<gene>
    <name evidence="9" type="ORF">M8044_000443</name>
</gene>
<evidence type="ECO:0000256" key="7">
    <source>
        <dbReference type="ARBA" id="ARBA00023239"/>
    </source>
</evidence>
<reference evidence="9 10" key="1">
    <citation type="journal article" date="2023" name="Plant">
        <title>Draft Genome Sequence Resource of CBPPT1, a 'Candidatus Phytoplasma trifolii'-Related Strain Associated with Potato Purple Top Disease in the Columbia Basin, U.S.A.</title>
        <authorList>
            <person name="Wei W."/>
            <person name="Shao J."/>
            <person name="Bottner-Parker K.D."/>
            <person name="Zhao Y."/>
        </authorList>
    </citation>
    <scope>NUCLEOTIDE SEQUENCE [LARGE SCALE GENOMIC DNA]</scope>
    <source>
        <strain evidence="9 10">CBPPT1</strain>
    </source>
</reference>
<dbReference type="InterPro" id="IPR036849">
    <property type="entry name" value="Enolase-like_C_sf"/>
</dbReference>
<dbReference type="Pfam" id="PF00113">
    <property type="entry name" value="Enolase_C"/>
    <property type="match status" value="1"/>
</dbReference>
<dbReference type="Gene3D" id="3.20.20.120">
    <property type="entry name" value="Enolase-like C-terminal domain"/>
    <property type="match status" value="1"/>
</dbReference>
<dbReference type="EC" id="4.2.1.11" evidence="3"/>
<dbReference type="PRINTS" id="PR00148">
    <property type="entry name" value="ENOLASE"/>
</dbReference>
<organism evidence="9 10">
    <name type="scientific">Columbia Basin potato purple top phytoplasma</name>
    <dbReference type="NCBI Taxonomy" id="307134"/>
    <lineage>
        <taxon>Bacteria</taxon>
        <taxon>Bacillati</taxon>
        <taxon>Mycoplasmatota</taxon>
        <taxon>Mollicutes</taxon>
        <taxon>Acholeplasmatales</taxon>
        <taxon>Acholeplasmataceae</taxon>
        <taxon>Candidatus Phytoplasma</taxon>
        <taxon>16SrVI (Clover proliferation group)</taxon>
    </lineage>
</organism>
<dbReference type="SUPFAM" id="SSF51604">
    <property type="entry name" value="Enolase C-terminal domain-like"/>
    <property type="match status" value="1"/>
</dbReference>
<evidence type="ECO:0000256" key="5">
    <source>
        <dbReference type="ARBA" id="ARBA00022525"/>
    </source>
</evidence>
<comment type="similarity">
    <text evidence="2">Belongs to the enolase family.</text>
</comment>
<evidence type="ECO:0000256" key="1">
    <source>
        <dbReference type="ARBA" id="ARBA00005031"/>
    </source>
</evidence>